<feature type="signal peptide" evidence="1">
    <location>
        <begin position="1"/>
        <end position="19"/>
    </location>
</feature>
<evidence type="ECO:0000313" key="3">
    <source>
        <dbReference type="Proteomes" id="UP001268683"/>
    </source>
</evidence>
<dbReference type="KEGG" id="tmk:QGN29_05925"/>
<organism evidence="2 3">
    <name type="scientific">Temperatibacter marinus</name>
    <dbReference type="NCBI Taxonomy" id="1456591"/>
    <lineage>
        <taxon>Bacteria</taxon>
        <taxon>Pseudomonadati</taxon>
        <taxon>Pseudomonadota</taxon>
        <taxon>Alphaproteobacteria</taxon>
        <taxon>Kordiimonadales</taxon>
        <taxon>Temperatibacteraceae</taxon>
        <taxon>Temperatibacter</taxon>
    </lineage>
</organism>
<dbReference type="EMBL" id="CP123872">
    <property type="protein sequence ID" value="WND03909.1"/>
    <property type="molecule type" value="Genomic_DNA"/>
</dbReference>
<dbReference type="AlphaFoldDB" id="A0AA52HAF6"/>
<protein>
    <recommendedName>
        <fullName evidence="4">Polyketide cyclase / dehydrase and lipid transport</fullName>
    </recommendedName>
</protein>
<gene>
    <name evidence="2" type="ORF">QGN29_05925</name>
</gene>
<sequence>MFTRAILLFMTIISFSAYADDTIVEEADGLSYVYTSYYEITIDRNSAAIWPIVKNLPAWMYEFELSYVSGEKGAEGEVLRLYPGQEFFIQVTKLIPEKLLAIVNSPSKFRGESSTGSAVIHLNERGNKTVVSLTMSRRYTWHGEGENPMKAMRKSAAFAENAKAMWQEKFLGRLKELAEK</sequence>
<evidence type="ECO:0000256" key="1">
    <source>
        <dbReference type="SAM" id="SignalP"/>
    </source>
</evidence>
<feature type="chain" id="PRO_5041311934" description="Polyketide cyclase / dehydrase and lipid transport" evidence="1">
    <location>
        <begin position="20"/>
        <end position="180"/>
    </location>
</feature>
<reference evidence="2" key="1">
    <citation type="submission" date="2023-04" db="EMBL/GenBank/DDBJ databases">
        <title>Complete genome sequence of Temperatibacter marinus.</title>
        <authorList>
            <person name="Rong J.-C."/>
            <person name="Yi M.-L."/>
            <person name="Zhao Q."/>
        </authorList>
    </citation>
    <scope>NUCLEOTIDE SEQUENCE</scope>
    <source>
        <strain evidence="2">NBRC 110045</strain>
    </source>
</reference>
<name>A0AA52HAF6_9PROT</name>
<dbReference type="RefSeq" id="WP_310799774.1">
    <property type="nucleotide sequence ID" value="NZ_CP123872.1"/>
</dbReference>
<evidence type="ECO:0000313" key="2">
    <source>
        <dbReference type="EMBL" id="WND03909.1"/>
    </source>
</evidence>
<dbReference type="SUPFAM" id="SSF55961">
    <property type="entry name" value="Bet v1-like"/>
    <property type="match status" value="1"/>
</dbReference>
<evidence type="ECO:0008006" key="4">
    <source>
        <dbReference type="Google" id="ProtNLM"/>
    </source>
</evidence>
<proteinExistence type="predicted"/>
<keyword evidence="1" id="KW-0732">Signal</keyword>
<keyword evidence="3" id="KW-1185">Reference proteome</keyword>
<accession>A0AA52HAF6</accession>
<dbReference type="Proteomes" id="UP001268683">
    <property type="component" value="Chromosome"/>
</dbReference>